<feature type="compositionally biased region" description="Low complexity" evidence="1">
    <location>
        <begin position="59"/>
        <end position="69"/>
    </location>
</feature>
<dbReference type="OMA" id="ENQRRYH"/>
<proteinExistence type="predicted"/>
<evidence type="ECO:0000313" key="2">
    <source>
        <dbReference type="EMBL" id="KDN65764.1"/>
    </source>
</evidence>
<reference evidence="3" key="1">
    <citation type="journal article" date="2014" name="Genome Announc.">
        <title>Draft genome sequence of Colletotrichum sublineola, a destructive pathogen of cultivated sorghum.</title>
        <authorList>
            <person name="Baroncelli R."/>
            <person name="Sanz-Martin J.M."/>
            <person name="Rech G.E."/>
            <person name="Sukno S.A."/>
            <person name="Thon M.R."/>
        </authorList>
    </citation>
    <scope>NUCLEOTIDE SEQUENCE [LARGE SCALE GENOMIC DNA]</scope>
    <source>
        <strain evidence="3">TX430BB</strain>
    </source>
</reference>
<protein>
    <submittedName>
        <fullName evidence="2">Putative methyltransferase</fullName>
    </submittedName>
</protein>
<dbReference type="STRING" id="1173701.A0A066XDQ4"/>
<dbReference type="HOGENOM" id="CLU_1875313_0_0_1"/>
<dbReference type="GO" id="GO:0032259">
    <property type="term" value="P:methylation"/>
    <property type="evidence" value="ECO:0007669"/>
    <property type="project" value="UniProtKB-KW"/>
</dbReference>
<accession>A0A066XDQ4</accession>
<feature type="compositionally biased region" description="Low complexity" evidence="1">
    <location>
        <begin position="21"/>
        <end position="36"/>
    </location>
</feature>
<evidence type="ECO:0000313" key="3">
    <source>
        <dbReference type="Proteomes" id="UP000027238"/>
    </source>
</evidence>
<evidence type="ECO:0000256" key="1">
    <source>
        <dbReference type="SAM" id="MobiDB-lite"/>
    </source>
</evidence>
<dbReference type="GO" id="GO:0008168">
    <property type="term" value="F:methyltransferase activity"/>
    <property type="evidence" value="ECO:0007669"/>
    <property type="project" value="UniProtKB-KW"/>
</dbReference>
<sequence>MADHRVTPAASAQLPEESSQAVATSPTTAAAPAVASIEADNAEETNSLMDGYESGTDGSSNASTSLTSSVRDYNWENQRRYHKYRDGRYTLPNDELEQDREDMKHALVVNICDGALHSAPLDHPQKILDIGTGTGI</sequence>
<feature type="region of interest" description="Disordered" evidence="1">
    <location>
        <begin position="1"/>
        <end position="77"/>
    </location>
</feature>
<comment type="caution">
    <text evidence="2">The sequence shown here is derived from an EMBL/GenBank/DDBJ whole genome shotgun (WGS) entry which is preliminary data.</text>
</comment>
<dbReference type="OrthoDB" id="2013972at2759"/>
<keyword evidence="3" id="KW-1185">Reference proteome</keyword>
<dbReference type="EMBL" id="JMSE01000994">
    <property type="protein sequence ID" value="KDN65764.1"/>
    <property type="molecule type" value="Genomic_DNA"/>
</dbReference>
<name>A0A066XDQ4_COLSU</name>
<dbReference type="SUPFAM" id="SSF53335">
    <property type="entry name" value="S-adenosyl-L-methionine-dependent methyltransferases"/>
    <property type="match status" value="1"/>
</dbReference>
<keyword evidence="2" id="KW-0489">Methyltransferase</keyword>
<dbReference type="InterPro" id="IPR029063">
    <property type="entry name" value="SAM-dependent_MTases_sf"/>
</dbReference>
<keyword evidence="2" id="KW-0808">Transferase</keyword>
<organism evidence="2 3">
    <name type="scientific">Colletotrichum sublineola</name>
    <name type="common">Sorghum anthracnose fungus</name>
    <dbReference type="NCBI Taxonomy" id="1173701"/>
    <lineage>
        <taxon>Eukaryota</taxon>
        <taxon>Fungi</taxon>
        <taxon>Dikarya</taxon>
        <taxon>Ascomycota</taxon>
        <taxon>Pezizomycotina</taxon>
        <taxon>Sordariomycetes</taxon>
        <taxon>Hypocreomycetidae</taxon>
        <taxon>Glomerellales</taxon>
        <taxon>Glomerellaceae</taxon>
        <taxon>Colletotrichum</taxon>
        <taxon>Colletotrichum graminicola species complex</taxon>
    </lineage>
</organism>
<dbReference type="eggNOG" id="ENOG502R7S7">
    <property type="taxonomic scope" value="Eukaryota"/>
</dbReference>
<dbReference type="Proteomes" id="UP000027238">
    <property type="component" value="Unassembled WGS sequence"/>
</dbReference>
<gene>
    <name evidence="2" type="ORF">CSUB01_12448</name>
</gene>
<dbReference type="AlphaFoldDB" id="A0A066XDQ4"/>